<dbReference type="InterPro" id="IPR000801">
    <property type="entry name" value="Esterase-like"/>
</dbReference>
<dbReference type="Proteomes" id="UP000657385">
    <property type="component" value="Unassembled WGS sequence"/>
</dbReference>
<dbReference type="SUPFAM" id="SSF53474">
    <property type="entry name" value="alpha/beta-Hydrolases"/>
    <property type="match status" value="1"/>
</dbReference>
<evidence type="ECO:0000256" key="1">
    <source>
        <dbReference type="SAM" id="Phobius"/>
    </source>
</evidence>
<dbReference type="PANTHER" id="PTHR48098">
    <property type="entry name" value="ENTEROCHELIN ESTERASE-RELATED"/>
    <property type="match status" value="1"/>
</dbReference>
<feature type="transmembrane region" description="Helical" evidence="1">
    <location>
        <begin position="38"/>
        <end position="60"/>
    </location>
</feature>
<protein>
    <submittedName>
        <fullName evidence="2">Esterase</fullName>
    </submittedName>
</protein>
<dbReference type="RefSeq" id="WP_196194872.1">
    <property type="nucleotide sequence ID" value="NZ_JADPRT010000006.1"/>
</dbReference>
<name>A0A931BA66_9ACTN</name>
<evidence type="ECO:0000313" key="2">
    <source>
        <dbReference type="EMBL" id="MBF9069705.1"/>
    </source>
</evidence>
<dbReference type="PANTHER" id="PTHR48098:SF1">
    <property type="entry name" value="DIACYLGLYCEROL ACYLTRANSFERASE_MYCOLYLTRANSFERASE AG85A"/>
    <property type="match status" value="1"/>
</dbReference>
<organism evidence="2 3">
    <name type="scientific">Streptacidiphilus fuscans</name>
    <dbReference type="NCBI Taxonomy" id="2789292"/>
    <lineage>
        <taxon>Bacteria</taxon>
        <taxon>Bacillati</taxon>
        <taxon>Actinomycetota</taxon>
        <taxon>Actinomycetes</taxon>
        <taxon>Kitasatosporales</taxon>
        <taxon>Streptomycetaceae</taxon>
        <taxon>Streptacidiphilus</taxon>
    </lineage>
</organism>
<dbReference type="InterPro" id="IPR029058">
    <property type="entry name" value="AB_hydrolase_fold"/>
</dbReference>
<keyword evidence="3" id="KW-1185">Reference proteome</keyword>
<feature type="transmembrane region" description="Helical" evidence="1">
    <location>
        <begin position="6"/>
        <end position="26"/>
    </location>
</feature>
<keyword evidence="1" id="KW-0472">Membrane</keyword>
<dbReference type="EMBL" id="JADPRT010000006">
    <property type="protein sequence ID" value="MBF9069705.1"/>
    <property type="molecule type" value="Genomic_DNA"/>
</dbReference>
<dbReference type="Gene3D" id="3.40.50.1820">
    <property type="entry name" value="alpha/beta hydrolase"/>
    <property type="match status" value="1"/>
</dbReference>
<dbReference type="Pfam" id="PF00756">
    <property type="entry name" value="Esterase"/>
    <property type="match status" value="1"/>
</dbReference>
<accession>A0A931BA66</accession>
<keyword evidence="1" id="KW-0812">Transmembrane</keyword>
<gene>
    <name evidence="2" type="ORF">I2501_16895</name>
</gene>
<proteinExistence type="predicted"/>
<dbReference type="GO" id="GO:0016747">
    <property type="term" value="F:acyltransferase activity, transferring groups other than amino-acyl groups"/>
    <property type="evidence" value="ECO:0007669"/>
    <property type="project" value="TreeGrafter"/>
</dbReference>
<sequence length="388" mass="41205">MSLTGSGVLILGVVLTVLSVAGTVWIWPRLAKRHWWAFLGRIGTIVVTQVLLICTLGLWVNDSFSFYSSWSDLLGIGAKGPVTVGAGAGAGHTASGSGLHGPAGAQVQVLGQTTVASAGIGLLDPAKAGKLERVRFPGTVTGLTTDGYVYLPPQYFQPAYAKDRFPVLVSMTGFPGEATNLVTKLQYPSIELQLIQQGKIKPMIQVLMQPSPSMPRDSECEDIPNGPQAETYFTADVPLDVENSYRVRTDGRGFSAIGDSTGGYCALKLAMRNPALYATAASLSGYFKAAEDVTTGDLFGGSQLRRNEADLSWRMQNLPAPPVALMLASSKQDGDTYALARSFAALVRPPTTVAEATVDTGGHNFTTWVRLLPACLTFLSDHLPEPAP</sequence>
<dbReference type="AlphaFoldDB" id="A0A931BA66"/>
<keyword evidence="1" id="KW-1133">Transmembrane helix</keyword>
<dbReference type="InterPro" id="IPR050583">
    <property type="entry name" value="Mycobacterial_A85_antigen"/>
</dbReference>
<evidence type="ECO:0000313" key="3">
    <source>
        <dbReference type="Proteomes" id="UP000657385"/>
    </source>
</evidence>
<reference evidence="2" key="1">
    <citation type="submission" date="2020-11" db="EMBL/GenBank/DDBJ databases">
        <title>Isolation and identification of active actinomycetes.</title>
        <authorList>
            <person name="Yu B."/>
        </authorList>
    </citation>
    <scope>NUCLEOTIDE SEQUENCE</scope>
    <source>
        <strain evidence="2">NEAU-YB345</strain>
    </source>
</reference>
<comment type="caution">
    <text evidence="2">The sequence shown here is derived from an EMBL/GenBank/DDBJ whole genome shotgun (WGS) entry which is preliminary data.</text>
</comment>